<dbReference type="InterPro" id="IPR024673">
    <property type="entry name" value="Octahem_Cyt_c"/>
</dbReference>
<organism evidence="4 5">
    <name type="scientific">Halopseudomonas yangmingensis</name>
    <dbReference type="NCBI Taxonomy" id="1720063"/>
    <lineage>
        <taxon>Bacteria</taxon>
        <taxon>Pseudomonadati</taxon>
        <taxon>Pseudomonadota</taxon>
        <taxon>Gammaproteobacteria</taxon>
        <taxon>Pseudomonadales</taxon>
        <taxon>Pseudomonadaceae</taxon>
        <taxon>Halopseudomonas</taxon>
    </lineage>
</organism>
<keyword evidence="5" id="KW-1185">Reference proteome</keyword>
<keyword evidence="2" id="KW-0812">Transmembrane</keyword>
<evidence type="ECO:0000313" key="5">
    <source>
        <dbReference type="Proteomes" id="UP000243629"/>
    </source>
</evidence>
<proteinExistence type="predicted"/>
<accession>A0A1I4QK21</accession>
<dbReference type="SUPFAM" id="SSF48695">
    <property type="entry name" value="Multiheme cytochromes"/>
    <property type="match status" value="1"/>
</dbReference>
<dbReference type="InterPro" id="IPR036280">
    <property type="entry name" value="Multihaem_cyt_sf"/>
</dbReference>
<dbReference type="PANTHER" id="PTHR35038">
    <property type="entry name" value="DISSIMILATORY SULFITE REDUCTASE SIRA"/>
    <property type="match status" value="1"/>
</dbReference>
<dbReference type="Gene3D" id="1.10.1130.10">
    <property type="entry name" value="Flavocytochrome C3, Chain A"/>
    <property type="match status" value="1"/>
</dbReference>
<dbReference type="Proteomes" id="UP000243629">
    <property type="component" value="Unassembled WGS sequence"/>
</dbReference>
<evidence type="ECO:0000256" key="2">
    <source>
        <dbReference type="SAM" id="Phobius"/>
    </source>
</evidence>
<evidence type="ECO:0000313" key="4">
    <source>
        <dbReference type="EMBL" id="SFM40419.1"/>
    </source>
</evidence>
<reference evidence="5" key="1">
    <citation type="submission" date="2016-10" db="EMBL/GenBank/DDBJ databases">
        <authorList>
            <person name="Varghese N."/>
            <person name="Submissions S."/>
        </authorList>
    </citation>
    <scope>NUCLEOTIDE SEQUENCE [LARGE SCALE GENOMIC DNA]</scope>
    <source>
        <strain evidence="5">DSM 24213</strain>
    </source>
</reference>
<dbReference type="GO" id="GO:0016491">
    <property type="term" value="F:oxidoreductase activity"/>
    <property type="evidence" value="ECO:0007669"/>
    <property type="project" value="TreeGrafter"/>
</dbReference>
<dbReference type="AlphaFoldDB" id="A0A1I4QK21"/>
<dbReference type="PIRSF" id="PIRSF039014">
    <property type="entry name" value="OTR_cyc"/>
    <property type="match status" value="1"/>
</dbReference>
<evidence type="ECO:0000256" key="3">
    <source>
        <dbReference type="SAM" id="SignalP"/>
    </source>
</evidence>
<gene>
    <name evidence="4" type="ORF">SAMN05216217_104206</name>
</gene>
<dbReference type="STRING" id="1720063.SAMN05216217_104206"/>
<keyword evidence="2" id="KW-0472">Membrane</keyword>
<dbReference type="EMBL" id="FOUI01000004">
    <property type="protein sequence ID" value="SFM40419.1"/>
    <property type="molecule type" value="Genomic_DNA"/>
</dbReference>
<dbReference type="OrthoDB" id="9788513at2"/>
<name>A0A1I4QK21_9GAMM</name>
<protein>
    <submittedName>
        <fullName evidence="4">Octaheme c-type cytochrome, tetrathionate reductase family</fullName>
    </submittedName>
</protein>
<keyword evidence="2" id="KW-1133">Transmembrane helix</keyword>
<dbReference type="InterPro" id="IPR051829">
    <property type="entry name" value="Multiheme_Cytochr_ET"/>
</dbReference>
<dbReference type="Pfam" id="PF11783">
    <property type="entry name" value="Cytochrome_cB"/>
    <property type="match status" value="1"/>
</dbReference>
<feature type="signal peptide" evidence="3">
    <location>
        <begin position="1"/>
        <end position="22"/>
    </location>
</feature>
<feature type="chain" id="PRO_5017307183" evidence="3">
    <location>
        <begin position="23"/>
        <end position="525"/>
    </location>
</feature>
<keyword evidence="1 3" id="KW-0732">Signal</keyword>
<sequence>MTVCRFIMLFCLGLSCVLPAWAGTADHSQFDVLQGPFATGEEVTRACLSCHTEASRQVMATRHWSWEYENADTGQKLGKKTMLNGFCIGNKSNEAFCQSCHVGYGWKDDSFDFTAEEKVDCLACHNTGDYAKIGGLAGHPAYQRMEMPKGSGKFIEPVDLVAVAQAIGETSRRTCGSCHFYGGGGDGVKHGDLDSSLVTPDRQLDVHMSPDGGNFRCSTCHQSDDHNIAGSRISMTAADPHGALIRGQPSDRNPATCQSCHGDRPHQDGLLHANRLNDHATTLACQTCHIPTFARGGVPTKMGWDWSTAGQLDENSKPFQHRDSDGHVIYDSKKGDFVLGERVVPEYLWFDGSVTYTQPDTVIDPSAPVAINSFHGAPGDPGSRIWPVKLFQGKQPYDKIHKTLLVPHTAIPDDTAFWYNFDWDKALAVGTEAAGQPFSGEYGFIETTMLWPITHMVAPADQALDCASCHSDQGRLAAVEGLWMPGRDRNALLDRAGFGLAALMLLGVAGHAGLRIGLGLRRRRH</sequence>
<evidence type="ECO:0000256" key="1">
    <source>
        <dbReference type="ARBA" id="ARBA00022729"/>
    </source>
</evidence>
<dbReference type="NCBIfam" id="TIGR04315">
    <property type="entry name" value="octaheme_Shew"/>
    <property type="match status" value="1"/>
</dbReference>
<feature type="transmembrane region" description="Helical" evidence="2">
    <location>
        <begin position="496"/>
        <end position="518"/>
    </location>
</feature>
<dbReference type="PANTHER" id="PTHR35038:SF5">
    <property type="entry name" value="CYTOCHROME C-TYPE PROTEIN NRFB"/>
    <property type="match status" value="1"/>
</dbReference>
<dbReference type="PROSITE" id="PS51257">
    <property type="entry name" value="PROKAR_LIPOPROTEIN"/>
    <property type="match status" value="1"/>
</dbReference>